<feature type="domain" description="DUF4440" evidence="3">
    <location>
        <begin position="28"/>
        <end position="148"/>
    </location>
</feature>
<accession>A0A7K1U1Q3</accession>
<dbReference type="InterPro" id="IPR027843">
    <property type="entry name" value="DUF4440"/>
</dbReference>
<keyword evidence="1" id="KW-0732">Signal</keyword>
<evidence type="ECO:0000313" key="4">
    <source>
        <dbReference type="EMBL" id="MVT08304.1"/>
    </source>
</evidence>
<keyword evidence="5" id="KW-1185">Reference proteome</keyword>
<organism evidence="4 5">
    <name type="scientific">Chitinophaga tropicalis</name>
    <dbReference type="NCBI Taxonomy" id="2683588"/>
    <lineage>
        <taxon>Bacteria</taxon>
        <taxon>Pseudomonadati</taxon>
        <taxon>Bacteroidota</taxon>
        <taxon>Chitinophagia</taxon>
        <taxon>Chitinophagales</taxon>
        <taxon>Chitinophagaceae</taxon>
        <taxon>Chitinophaga</taxon>
    </lineage>
</organism>
<dbReference type="RefSeq" id="WP_157305726.1">
    <property type="nucleotide sequence ID" value="NZ_WRXN01000003.1"/>
</dbReference>
<evidence type="ECO:0000256" key="1">
    <source>
        <dbReference type="SAM" id="SignalP"/>
    </source>
</evidence>
<comment type="caution">
    <text evidence="4">The sequence shown here is derived from an EMBL/GenBank/DDBJ whole genome shotgun (WGS) entry which is preliminary data.</text>
</comment>
<evidence type="ECO:0000313" key="5">
    <source>
        <dbReference type="Proteomes" id="UP000461730"/>
    </source>
</evidence>
<gene>
    <name evidence="4" type="ORF">GO493_08540</name>
</gene>
<dbReference type="EMBL" id="WRXN01000003">
    <property type="protein sequence ID" value="MVT08304.1"/>
    <property type="molecule type" value="Genomic_DNA"/>
</dbReference>
<evidence type="ECO:0000259" key="2">
    <source>
        <dbReference type="Pfam" id="PF11954"/>
    </source>
</evidence>
<sequence length="251" mass="28675">MKTYLTLIFLAICNFSFAQTDQELSATITRLDSLFWDSYNHCDTTKMGSFFTEDVEFYHDKGGVTLGLPALVHTFSKNICSNTGFRLRREPVEGTYKVFPMKKDGVIYGAILSGEHVFYILETGKPERLDGLAKFTHLWLLTDGVWKMKRVLSYDHGPAPYKNKRKEIALSDKALAKYAGKYKGTQIGNVEVQVEAHHLILKIGEKKFDIYPEKENLFFDKTRDLTFEFTQGEKLTVREFGAVAEELVAVK</sequence>
<dbReference type="Proteomes" id="UP000461730">
    <property type="component" value="Unassembled WGS sequence"/>
</dbReference>
<dbReference type="AlphaFoldDB" id="A0A7K1U1Q3"/>
<dbReference type="InterPro" id="IPR032710">
    <property type="entry name" value="NTF2-like_dom_sf"/>
</dbReference>
<reference evidence="4 5" key="1">
    <citation type="submission" date="2019-12" db="EMBL/GenBank/DDBJ databases">
        <title>Chitinophaga sp. strain ysch24 (GDMCC 1.1355), whole genome shotgun sequence.</title>
        <authorList>
            <person name="Zhang X."/>
        </authorList>
    </citation>
    <scope>NUCLEOTIDE SEQUENCE [LARGE SCALE GENOMIC DNA]</scope>
    <source>
        <strain evidence="5">ysch24</strain>
    </source>
</reference>
<dbReference type="Gene3D" id="3.10.450.50">
    <property type="match status" value="1"/>
</dbReference>
<dbReference type="InterPro" id="IPR021860">
    <property type="entry name" value="Peptidase_S12_Pab87-rel_C"/>
</dbReference>
<dbReference type="Pfam" id="PF14534">
    <property type="entry name" value="DUF4440"/>
    <property type="match status" value="1"/>
</dbReference>
<protein>
    <submittedName>
        <fullName evidence="4">DUF4440 domain-containing protein</fullName>
    </submittedName>
</protein>
<dbReference type="SUPFAM" id="SSF54427">
    <property type="entry name" value="NTF2-like"/>
    <property type="match status" value="1"/>
</dbReference>
<evidence type="ECO:0000259" key="3">
    <source>
        <dbReference type="Pfam" id="PF14534"/>
    </source>
</evidence>
<name>A0A7K1U1Q3_9BACT</name>
<dbReference type="Pfam" id="PF11954">
    <property type="entry name" value="DUF3471"/>
    <property type="match status" value="1"/>
</dbReference>
<feature type="signal peptide" evidence="1">
    <location>
        <begin position="1"/>
        <end position="18"/>
    </location>
</feature>
<feature type="domain" description="Peptidase S12 Pab87-related C-terminal" evidence="2">
    <location>
        <begin position="165"/>
        <end position="239"/>
    </location>
</feature>
<dbReference type="Gene3D" id="2.40.128.600">
    <property type="match status" value="1"/>
</dbReference>
<feature type="chain" id="PRO_5029811719" evidence="1">
    <location>
        <begin position="19"/>
        <end position="251"/>
    </location>
</feature>
<proteinExistence type="predicted"/>